<feature type="region of interest" description="Disordered" evidence="2">
    <location>
        <begin position="1651"/>
        <end position="1734"/>
    </location>
</feature>
<feature type="coiled-coil region" evidence="1">
    <location>
        <begin position="1514"/>
        <end position="1611"/>
    </location>
</feature>
<gene>
    <name evidence="4" type="ORF">OXX778_LOCUS9072</name>
</gene>
<dbReference type="EMBL" id="CAJNOC010001309">
    <property type="protein sequence ID" value="CAF0853467.1"/>
    <property type="molecule type" value="Genomic_DNA"/>
</dbReference>
<feature type="coiled-coil region" evidence="1">
    <location>
        <begin position="1328"/>
        <end position="1453"/>
    </location>
</feature>
<dbReference type="InterPro" id="IPR037391">
    <property type="entry name" value="PMF1-bd"/>
</dbReference>
<proteinExistence type="predicted"/>
<dbReference type="GO" id="GO:0007283">
    <property type="term" value="P:spermatogenesis"/>
    <property type="evidence" value="ECO:0007669"/>
    <property type="project" value="TreeGrafter"/>
</dbReference>
<keyword evidence="1" id="KW-0175">Coiled coil</keyword>
<dbReference type="PANTHER" id="PTHR18881">
    <property type="entry name" value="POLYAMINE-MODULATED FACTOR 1-BINDING PROTEIN 1-RELATED"/>
    <property type="match status" value="1"/>
</dbReference>
<feature type="coiled-coil region" evidence="1">
    <location>
        <begin position="659"/>
        <end position="1117"/>
    </location>
</feature>
<feature type="region of interest" description="Disordered" evidence="2">
    <location>
        <begin position="552"/>
        <end position="571"/>
    </location>
</feature>
<feature type="chain" id="PRO_5032910649" evidence="3">
    <location>
        <begin position="19"/>
        <end position="1734"/>
    </location>
</feature>
<evidence type="ECO:0000256" key="2">
    <source>
        <dbReference type="SAM" id="MobiDB-lite"/>
    </source>
</evidence>
<dbReference type="PANTHER" id="PTHR18881:SF2">
    <property type="entry name" value="POLYAMINE-MODULATED FACTOR 1-BINDING PROTEIN 1"/>
    <property type="match status" value="1"/>
</dbReference>
<name>A0A813WCZ7_9BILA</name>
<protein>
    <submittedName>
        <fullName evidence="4">Uncharacterized protein</fullName>
    </submittedName>
</protein>
<reference evidence="4" key="1">
    <citation type="submission" date="2021-02" db="EMBL/GenBank/DDBJ databases">
        <authorList>
            <person name="Nowell W R."/>
        </authorList>
    </citation>
    <scope>NUCLEOTIDE SEQUENCE</scope>
    <source>
        <strain evidence="4">Ploen Becks lab</strain>
    </source>
</reference>
<evidence type="ECO:0000256" key="3">
    <source>
        <dbReference type="SAM" id="SignalP"/>
    </source>
</evidence>
<dbReference type="OrthoDB" id="6350415at2759"/>
<comment type="caution">
    <text evidence="4">The sequence shown here is derived from an EMBL/GenBank/DDBJ whole genome shotgun (WGS) entry which is preliminary data.</text>
</comment>
<evidence type="ECO:0000313" key="4">
    <source>
        <dbReference type="EMBL" id="CAF0853467.1"/>
    </source>
</evidence>
<keyword evidence="5" id="KW-1185">Reference proteome</keyword>
<feature type="signal peptide" evidence="3">
    <location>
        <begin position="1"/>
        <end position="18"/>
    </location>
</feature>
<feature type="coiled-coil region" evidence="1">
    <location>
        <begin position="1209"/>
        <end position="1292"/>
    </location>
</feature>
<dbReference type="Gene3D" id="1.10.287.1490">
    <property type="match status" value="1"/>
</dbReference>
<sequence length="1734" mass="204841">MLKEIIFFFVILISSTYCNSLHQCDCSIITVNENNIEESIKDFSQEISLNDMNKIELLNKCETDCRKQLSTFLAHSPIENLGSSSYNIDNIPNSSDKLCSLLNKASARPGLKTFLKIQNLNSDLPYSKLIQLGNLCCNRPCSCLIKTKSKIIKNFQTQLTSQTKKGFKCNEESSLCENECRKVVSDHYNYELIKNSSDINLFEERNALGESACQQETTHINKPGIDYFISIQTNQESVKNVYLGKLCCKRPCDCKLFKTETNQTELFDDLNSYLPSRNSYYDCKREDIECVKDCRIAAGVYFKNEKIKNYLEPISSFEIFSELKTSADVCAKLNKVQAKNEVLNQIRNSNTILEEKNNELKNRLSQKDESIQKLTNELERVKNLLSSKSKECLQKSELIEKLETSLDRNDLEIEDLKKNLQSQRSLSNMDQSNYEKEIKRLNDQLNKIDESLQITKDDLGEYKSENASLGSKIQSLNDEKNRLYDKIQQLEIQLVTSNEKHKVCQLEVSQRDQTILKIQTELNTTNEKYTSSLEEIKILQEELERLSQRVKKQSNDMKEMQSLNDRLDEKNSHRDKLCKQMEYEIEQCKQEVTKKDKQIECIKSDWTLSIRNHEEEIRGYKQSYQILSEELNHTKSDLGDFMNKITNLKQKINDLSDGLECKSTENSSLRAEIERYENVCREQESKICQLSSDLCITRNYFDNSQNEQEKLSAKLSDLQNRYESVIVQLERQENTCKNQNEQIVEMKFKLNEKEQSLEACKQENLRVNQMYNEKCSDYKKLSQDNECLNEEIEKINQEYNKLIILMEQSENALNINQAKLNEKIEDCNDLDERLNKLTNEFKAYQQKFQYTLDDIVSRDNRLTQCEYEVEETKNELQMAKNQFQELLLSHNSLKLDYEQILEQKKNKDKENANLENTITEIQMNFTQTSQQLKKEIARMEVQVNSVSLQFTESEKQCDQLTNQLKETKENVNELESKIESLQREIDSKNDEIDRIQINLKNMRECNIELEKLNREKENMISEYLNEKEHLRNEVNESRHQLQHCLAEKAHIEERFMLISRNLEQIQEEIRQKVTDYVRLEQSCQKQQTEIKTLKDRNRSYEDEISDLKKFNDKLKKDLCLSKDEFNNLQDESSKMKSNFFKLEHEVETRREQEKIYINQMNQNEQIIQTMQNELRNERNKQQECHRIVSQYKQQLNEMCNQKDMSESTVKDLVNKLKEKDVKIQQTHQECDQLQQKLRESKEEIIEKDGQIKILNVNLANNEKQRKHLNEEIKKYEEAVEQFKIAVEKAQHQYRECHSDYISSQQQINDLKVMITTLECNHRETLSVVAEKSKENAHLRNELNNSKQHNESILDQISQYEEKYKYAKNEFKKLQEEFQKNQQQLKCYDHELNTYKSQTRNYEDKLKQLYQEISCKDEQINCFKQETQNIEIKYRQKSDEAMRFEAEVQTLNQKCAYLVEETKKLEISLDRSRDNGERLHKESEMVIANVNQWVNEQRNNSEKLASKIREQASALVHMNQDRERILAEKEILQQQIRKLSQEVDNAALDKEKIKALQNHLNQQQCLLNQLQSRLKDYETRMFTSNTEGNKTIDELQQRIRSNIESIQILTNQVNVLQRENFIQKEQIEKEVAHRQTLQMQLDTKNQLINTYTSASPLVNRRSGSPTKQPKFIKNDTQKNKNRSLTNEKNEDSPDVGYTSSPSRSNSHPLRAPLKERINYNDETENTDSEQWRNHN</sequence>
<accession>A0A813WCZ7</accession>
<evidence type="ECO:0000313" key="5">
    <source>
        <dbReference type="Proteomes" id="UP000663879"/>
    </source>
</evidence>
<dbReference type="SUPFAM" id="SSF57997">
    <property type="entry name" value="Tropomyosin"/>
    <property type="match status" value="2"/>
</dbReference>
<feature type="compositionally biased region" description="Polar residues" evidence="2">
    <location>
        <begin position="1696"/>
        <end position="1706"/>
    </location>
</feature>
<organism evidence="4 5">
    <name type="scientific">Brachionus calyciflorus</name>
    <dbReference type="NCBI Taxonomy" id="104777"/>
    <lineage>
        <taxon>Eukaryota</taxon>
        <taxon>Metazoa</taxon>
        <taxon>Spiralia</taxon>
        <taxon>Gnathifera</taxon>
        <taxon>Rotifera</taxon>
        <taxon>Eurotatoria</taxon>
        <taxon>Monogononta</taxon>
        <taxon>Pseudotrocha</taxon>
        <taxon>Ploima</taxon>
        <taxon>Brachionidae</taxon>
        <taxon>Brachionus</taxon>
    </lineage>
</organism>
<evidence type="ECO:0000256" key="1">
    <source>
        <dbReference type="SAM" id="Coils"/>
    </source>
</evidence>
<dbReference type="Proteomes" id="UP000663879">
    <property type="component" value="Unassembled WGS sequence"/>
</dbReference>
<feature type="compositionally biased region" description="Polar residues" evidence="2">
    <location>
        <begin position="1651"/>
        <end position="1666"/>
    </location>
</feature>
<keyword evidence="3" id="KW-0732">Signal</keyword>